<evidence type="ECO:0000313" key="1">
    <source>
        <dbReference type="EMBL" id="KIM72303.1"/>
    </source>
</evidence>
<organism evidence="1 2">
    <name type="scientific">Piloderma croceum (strain F 1598)</name>
    <dbReference type="NCBI Taxonomy" id="765440"/>
    <lineage>
        <taxon>Eukaryota</taxon>
        <taxon>Fungi</taxon>
        <taxon>Dikarya</taxon>
        <taxon>Basidiomycota</taxon>
        <taxon>Agaricomycotina</taxon>
        <taxon>Agaricomycetes</taxon>
        <taxon>Agaricomycetidae</taxon>
        <taxon>Atheliales</taxon>
        <taxon>Atheliaceae</taxon>
        <taxon>Piloderma</taxon>
    </lineage>
</organism>
<dbReference type="Proteomes" id="UP000054166">
    <property type="component" value="Unassembled WGS sequence"/>
</dbReference>
<evidence type="ECO:0000313" key="2">
    <source>
        <dbReference type="Proteomes" id="UP000054166"/>
    </source>
</evidence>
<proteinExistence type="predicted"/>
<dbReference type="AlphaFoldDB" id="A0A0C3AET1"/>
<reference evidence="1 2" key="1">
    <citation type="submission" date="2014-04" db="EMBL/GenBank/DDBJ databases">
        <authorList>
            <consortium name="DOE Joint Genome Institute"/>
            <person name="Kuo A."/>
            <person name="Tarkka M."/>
            <person name="Buscot F."/>
            <person name="Kohler A."/>
            <person name="Nagy L.G."/>
            <person name="Floudas D."/>
            <person name="Copeland A."/>
            <person name="Barry K.W."/>
            <person name="Cichocki N."/>
            <person name="Veneault-Fourrey C."/>
            <person name="LaButti K."/>
            <person name="Lindquist E.A."/>
            <person name="Lipzen A."/>
            <person name="Lundell T."/>
            <person name="Morin E."/>
            <person name="Murat C."/>
            <person name="Sun H."/>
            <person name="Tunlid A."/>
            <person name="Henrissat B."/>
            <person name="Grigoriev I.V."/>
            <person name="Hibbett D.S."/>
            <person name="Martin F."/>
            <person name="Nordberg H.P."/>
            <person name="Cantor M.N."/>
            <person name="Hua S.X."/>
        </authorList>
    </citation>
    <scope>NUCLEOTIDE SEQUENCE [LARGE SCALE GENOMIC DNA]</scope>
    <source>
        <strain evidence="1 2">F 1598</strain>
    </source>
</reference>
<protein>
    <submittedName>
        <fullName evidence="1">Uncharacterized protein</fullName>
    </submittedName>
</protein>
<dbReference type="InParanoid" id="A0A0C3AET1"/>
<reference evidence="2" key="2">
    <citation type="submission" date="2015-01" db="EMBL/GenBank/DDBJ databases">
        <title>Evolutionary Origins and Diversification of the Mycorrhizal Mutualists.</title>
        <authorList>
            <consortium name="DOE Joint Genome Institute"/>
            <consortium name="Mycorrhizal Genomics Consortium"/>
            <person name="Kohler A."/>
            <person name="Kuo A."/>
            <person name="Nagy L.G."/>
            <person name="Floudas D."/>
            <person name="Copeland A."/>
            <person name="Barry K.W."/>
            <person name="Cichocki N."/>
            <person name="Veneault-Fourrey C."/>
            <person name="LaButti K."/>
            <person name="Lindquist E.A."/>
            <person name="Lipzen A."/>
            <person name="Lundell T."/>
            <person name="Morin E."/>
            <person name="Murat C."/>
            <person name="Riley R."/>
            <person name="Ohm R."/>
            <person name="Sun H."/>
            <person name="Tunlid A."/>
            <person name="Henrissat B."/>
            <person name="Grigoriev I.V."/>
            <person name="Hibbett D.S."/>
            <person name="Martin F."/>
        </authorList>
    </citation>
    <scope>NUCLEOTIDE SEQUENCE [LARGE SCALE GENOMIC DNA]</scope>
    <source>
        <strain evidence="2">F 1598</strain>
    </source>
</reference>
<name>A0A0C3AET1_PILCF</name>
<keyword evidence="2" id="KW-1185">Reference proteome</keyword>
<accession>A0A0C3AET1</accession>
<gene>
    <name evidence="1" type="ORF">PILCRDRAFT_742896</name>
</gene>
<dbReference type="HOGENOM" id="CLU_2498678_0_0_1"/>
<sequence>MVSVLLELPGLEGPHQLGFIELTRDRLLALGMAQTNVELVEPLVTIGNGPILELRCNCIVIPSDEADEETGDIIKFVEDEIRAGLF</sequence>
<dbReference type="EMBL" id="KN833142">
    <property type="protein sequence ID" value="KIM72303.1"/>
    <property type="molecule type" value="Genomic_DNA"/>
</dbReference>